<dbReference type="Proteomes" id="UP000039021">
    <property type="component" value="Unassembled WGS sequence"/>
</dbReference>
<sequence length="57" mass="6228">MRHPGNQLLIHHRQRTGPAQESHHGVTDGKIGHFGTGLKHHPGAFGTQRWGLAGIHP</sequence>
<dbReference type="AlphaFoldDB" id="A0A0U0URU3"/>
<dbReference type="EMBL" id="CSBK01003537">
    <property type="protein sequence ID" value="CPB00728.1"/>
    <property type="molecule type" value="Genomic_DNA"/>
</dbReference>
<organism evidence="2 4">
    <name type="scientific">Mycobacterium tuberculosis</name>
    <dbReference type="NCBI Taxonomy" id="1773"/>
    <lineage>
        <taxon>Bacteria</taxon>
        <taxon>Bacillati</taxon>
        <taxon>Actinomycetota</taxon>
        <taxon>Actinomycetes</taxon>
        <taxon>Mycobacteriales</taxon>
        <taxon>Mycobacteriaceae</taxon>
        <taxon>Mycobacterium</taxon>
        <taxon>Mycobacterium tuberculosis complex</taxon>
    </lineage>
</organism>
<proteinExistence type="predicted"/>
<evidence type="ECO:0000256" key="1">
    <source>
        <dbReference type="SAM" id="MobiDB-lite"/>
    </source>
</evidence>
<evidence type="ECO:0000313" key="4">
    <source>
        <dbReference type="Proteomes" id="UP000038802"/>
    </source>
</evidence>
<protein>
    <submittedName>
        <fullName evidence="2">Uncharacterized protein</fullName>
    </submittedName>
</protein>
<evidence type="ECO:0000313" key="3">
    <source>
        <dbReference type="EMBL" id="CPB00728.1"/>
    </source>
</evidence>
<evidence type="ECO:0000313" key="2">
    <source>
        <dbReference type="EMBL" id="COX43646.1"/>
    </source>
</evidence>
<evidence type="ECO:0000313" key="5">
    <source>
        <dbReference type="Proteomes" id="UP000039021"/>
    </source>
</evidence>
<feature type="region of interest" description="Disordered" evidence="1">
    <location>
        <begin position="1"/>
        <end position="57"/>
    </location>
</feature>
<name>A0A0U0URU3_MYCTX</name>
<gene>
    <name evidence="2" type="ORF">ERS007703_05228</name>
    <name evidence="3" type="ORF">ERS007739_05003</name>
</gene>
<dbReference type="EMBL" id="CSAE01001250">
    <property type="protein sequence ID" value="COX43646.1"/>
    <property type="molecule type" value="Genomic_DNA"/>
</dbReference>
<feature type="compositionally biased region" description="Basic and acidic residues" evidence="1">
    <location>
        <begin position="21"/>
        <end position="31"/>
    </location>
</feature>
<reference evidence="2" key="1">
    <citation type="submission" date="2015-03" db="EMBL/GenBank/DDBJ databases">
        <authorList>
            <person name="Murphy D."/>
        </authorList>
    </citation>
    <scope>NUCLEOTIDE SEQUENCE [LARGE SCALE GENOMIC DNA]</scope>
    <source>
        <strain evidence="2">K00500041</strain>
    </source>
</reference>
<reference evidence="4 5" key="3">
    <citation type="submission" date="2015-03" db="EMBL/GenBank/DDBJ databases">
        <authorList>
            <consortium name="Pathogen Informatics"/>
        </authorList>
    </citation>
    <scope>NUCLEOTIDE SEQUENCE [LARGE SCALE GENOMIC DNA]</scope>
    <source>
        <strain evidence="4">K00500041</strain>
        <strain evidence="5">N09902308</strain>
    </source>
</reference>
<dbReference type="Proteomes" id="UP000038802">
    <property type="component" value="Unassembled WGS sequence"/>
</dbReference>
<reference evidence="3" key="2">
    <citation type="submission" date="2015-03" db="EMBL/GenBank/DDBJ databases">
        <authorList>
            <consortium name="Pathogen Informatics"/>
            <person name="Murphy D."/>
        </authorList>
    </citation>
    <scope>NUCLEOTIDE SEQUENCE</scope>
    <source>
        <strain evidence="3">N09902308</strain>
    </source>
</reference>
<accession>A0A0U0URU3</accession>